<dbReference type="InterPro" id="IPR017907">
    <property type="entry name" value="Znf_RING_CS"/>
</dbReference>
<dbReference type="SUPFAM" id="SSF49599">
    <property type="entry name" value="TRAF domain-like"/>
    <property type="match status" value="1"/>
</dbReference>
<dbReference type="InterPro" id="IPR018957">
    <property type="entry name" value="Znf_C3HC4_RING-type"/>
</dbReference>
<reference evidence="8" key="1">
    <citation type="submission" date="2020-11" db="EMBL/GenBank/DDBJ databases">
        <authorList>
            <person name="Tran Van P."/>
        </authorList>
    </citation>
    <scope>NUCLEOTIDE SEQUENCE</scope>
</reference>
<feature type="coiled-coil region" evidence="5">
    <location>
        <begin position="340"/>
        <end position="388"/>
    </location>
</feature>
<dbReference type="SMART" id="SM00184">
    <property type="entry name" value="RING"/>
    <property type="match status" value="1"/>
</dbReference>
<protein>
    <recommendedName>
        <fullName evidence="7">RING-type domain-containing protein</fullName>
    </recommendedName>
</protein>
<dbReference type="PANTHER" id="PTHR10131:SF94">
    <property type="entry name" value="TNF RECEPTOR-ASSOCIATED FACTOR 4"/>
    <property type="match status" value="1"/>
</dbReference>
<keyword evidence="6" id="KW-0812">Transmembrane</keyword>
<keyword evidence="1" id="KW-0479">Metal-binding</keyword>
<keyword evidence="5" id="KW-0175">Coiled coil</keyword>
<evidence type="ECO:0000256" key="1">
    <source>
        <dbReference type="ARBA" id="ARBA00022723"/>
    </source>
</evidence>
<gene>
    <name evidence="8" type="ORF">OSB1V03_LOCUS4146</name>
</gene>
<dbReference type="InterPro" id="IPR013083">
    <property type="entry name" value="Znf_RING/FYVE/PHD"/>
</dbReference>
<feature type="transmembrane region" description="Helical" evidence="6">
    <location>
        <begin position="490"/>
        <end position="510"/>
    </location>
</feature>
<dbReference type="PROSITE" id="PS50089">
    <property type="entry name" value="ZF_RING_2"/>
    <property type="match status" value="1"/>
</dbReference>
<feature type="coiled-coil region" evidence="5">
    <location>
        <begin position="277"/>
        <end position="304"/>
    </location>
</feature>
<evidence type="ECO:0000313" key="9">
    <source>
        <dbReference type="Proteomes" id="UP000759131"/>
    </source>
</evidence>
<keyword evidence="6" id="KW-0472">Membrane</keyword>
<dbReference type="Gene3D" id="3.30.40.10">
    <property type="entry name" value="Zinc/RING finger domain, C3HC4 (zinc finger)"/>
    <property type="match status" value="1"/>
</dbReference>
<dbReference type="Pfam" id="PF00097">
    <property type="entry name" value="zf-C3HC4"/>
    <property type="match status" value="1"/>
</dbReference>
<dbReference type="EMBL" id="OC856404">
    <property type="protein sequence ID" value="CAD7623695.1"/>
    <property type="molecule type" value="Genomic_DNA"/>
</dbReference>
<keyword evidence="9" id="KW-1185">Reference proteome</keyword>
<accession>A0A7R9KIR3</accession>
<keyword evidence="2 4" id="KW-0863">Zinc-finger</keyword>
<dbReference type="AlphaFoldDB" id="A0A7R9KIR3"/>
<dbReference type="Proteomes" id="UP000759131">
    <property type="component" value="Unassembled WGS sequence"/>
</dbReference>
<dbReference type="GO" id="GO:0008270">
    <property type="term" value="F:zinc ion binding"/>
    <property type="evidence" value="ECO:0007669"/>
    <property type="project" value="UniProtKB-KW"/>
</dbReference>
<evidence type="ECO:0000259" key="7">
    <source>
        <dbReference type="PROSITE" id="PS50089"/>
    </source>
</evidence>
<keyword evidence="3" id="KW-0862">Zinc</keyword>
<dbReference type="SUPFAM" id="SSF57850">
    <property type="entry name" value="RING/U-box"/>
    <property type="match status" value="1"/>
</dbReference>
<evidence type="ECO:0000313" key="8">
    <source>
        <dbReference type="EMBL" id="CAD7623695.1"/>
    </source>
</evidence>
<keyword evidence="6" id="KW-1133">Transmembrane helix</keyword>
<evidence type="ECO:0000256" key="3">
    <source>
        <dbReference type="ARBA" id="ARBA00022833"/>
    </source>
</evidence>
<evidence type="ECO:0000256" key="4">
    <source>
        <dbReference type="PROSITE-ProRule" id="PRU00175"/>
    </source>
</evidence>
<dbReference type="OrthoDB" id="5971507at2759"/>
<name>A0A7R9KIR3_9ACAR</name>
<feature type="domain" description="RING-type" evidence="7">
    <location>
        <begin position="22"/>
        <end position="63"/>
    </location>
</feature>
<evidence type="ECO:0000256" key="5">
    <source>
        <dbReference type="SAM" id="Coils"/>
    </source>
</evidence>
<dbReference type="PANTHER" id="PTHR10131">
    <property type="entry name" value="TNF RECEPTOR ASSOCIATED FACTOR"/>
    <property type="match status" value="1"/>
</dbReference>
<proteinExistence type="predicted"/>
<dbReference type="PROSITE" id="PS00518">
    <property type="entry name" value="ZF_RING_1"/>
    <property type="match status" value="1"/>
</dbReference>
<sequence>MPGYPTECFVDLSPELADEIQCSICLCVLCDAVDTKCRHSYCYECIEQWLTSQTGAKLCPECKQSVANKYGKNSKKAKYNKRDPKLNALLIGNDVVVYRNRRVNAIIGRLRVKCEWEANGCPHVMALDALAGHSANCEYRVCDWCGLLCTPNDGNGEHDCVLALLSDRDGWRDHYVAETNRLSQNIKNLQLINDQLVAKCDYNKNEIIKLCDQNKVFVVSRNGYETELNKLRKANVGLVTTLNHKHNELIKLQQENKYIMAINNQKIQESIKQRADNSALQLSRDQKHNELTKLRRENESLVATRDQNNTKLVQLQRENQTLLATRKKIDHDIIIIRRENSALQSSRDQYHSEITKLKRENESFVAIHDKKHNEVKQFRLEIEKLVNNYGNTYMNVLKSELRSINLLILPENENSDHVVNQLRKLLDTLEVDNQRLRTTCRTNDSEMWQNKLLIQTRDESEAVATQLPQRLNRLDGENERLERLGSDARWTLNDLIIIVLIIILILVATMHI</sequence>
<dbReference type="EMBL" id="CAJPIZ010001829">
    <property type="protein sequence ID" value="CAG2104125.1"/>
    <property type="molecule type" value="Genomic_DNA"/>
</dbReference>
<dbReference type="InterPro" id="IPR001841">
    <property type="entry name" value="Znf_RING"/>
</dbReference>
<organism evidence="8">
    <name type="scientific">Medioppia subpectinata</name>
    <dbReference type="NCBI Taxonomy" id="1979941"/>
    <lineage>
        <taxon>Eukaryota</taxon>
        <taxon>Metazoa</taxon>
        <taxon>Ecdysozoa</taxon>
        <taxon>Arthropoda</taxon>
        <taxon>Chelicerata</taxon>
        <taxon>Arachnida</taxon>
        <taxon>Acari</taxon>
        <taxon>Acariformes</taxon>
        <taxon>Sarcoptiformes</taxon>
        <taxon>Oribatida</taxon>
        <taxon>Brachypylina</taxon>
        <taxon>Oppioidea</taxon>
        <taxon>Oppiidae</taxon>
        <taxon>Medioppia</taxon>
    </lineage>
</organism>
<evidence type="ECO:0000256" key="2">
    <source>
        <dbReference type="ARBA" id="ARBA00022771"/>
    </source>
</evidence>
<evidence type="ECO:0000256" key="6">
    <source>
        <dbReference type="SAM" id="Phobius"/>
    </source>
</evidence>